<proteinExistence type="predicted"/>
<reference evidence="3" key="1">
    <citation type="submission" date="2016-11" db="UniProtKB">
        <authorList>
            <consortium name="WormBaseParasite"/>
        </authorList>
    </citation>
    <scope>IDENTIFICATION</scope>
</reference>
<evidence type="ECO:0000313" key="2">
    <source>
        <dbReference type="Proteomes" id="UP000095283"/>
    </source>
</evidence>
<dbReference type="WBParaSite" id="Hba_03699">
    <property type="protein sequence ID" value="Hba_03699"/>
    <property type="gene ID" value="Hba_03699"/>
</dbReference>
<accession>A0A1I7WFK1</accession>
<evidence type="ECO:0000313" key="3">
    <source>
        <dbReference type="WBParaSite" id="Hba_03699"/>
    </source>
</evidence>
<keyword evidence="1" id="KW-0812">Transmembrane</keyword>
<evidence type="ECO:0000256" key="1">
    <source>
        <dbReference type="SAM" id="Phobius"/>
    </source>
</evidence>
<organism evidence="2 3">
    <name type="scientific">Heterorhabditis bacteriophora</name>
    <name type="common">Entomopathogenic nematode worm</name>
    <dbReference type="NCBI Taxonomy" id="37862"/>
    <lineage>
        <taxon>Eukaryota</taxon>
        <taxon>Metazoa</taxon>
        <taxon>Ecdysozoa</taxon>
        <taxon>Nematoda</taxon>
        <taxon>Chromadorea</taxon>
        <taxon>Rhabditida</taxon>
        <taxon>Rhabditina</taxon>
        <taxon>Rhabditomorpha</taxon>
        <taxon>Strongyloidea</taxon>
        <taxon>Heterorhabditidae</taxon>
        <taxon>Heterorhabditis</taxon>
    </lineage>
</organism>
<feature type="transmembrane region" description="Helical" evidence="1">
    <location>
        <begin position="32"/>
        <end position="54"/>
    </location>
</feature>
<keyword evidence="1" id="KW-0472">Membrane</keyword>
<name>A0A1I7WFK1_HETBA</name>
<dbReference type="Proteomes" id="UP000095283">
    <property type="component" value="Unplaced"/>
</dbReference>
<dbReference type="AlphaFoldDB" id="A0A1I7WFK1"/>
<keyword evidence="2" id="KW-1185">Reference proteome</keyword>
<keyword evidence="1" id="KW-1133">Transmembrane helix</keyword>
<sequence length="55" mass="6416">MICHCLLVCILPIWNLIFHIQARLFIVDNFRFLLYVMTSTDAVVPTITFVNISFV</sequence>
<protein>
    <submittedName>
        <fullName evidence="3">G_PROTEIN_RECEP_F1_2 domain-containing protein</fullName>
    </submittedName>
</protein>